<accession>A0ABP8UKX9</accession>
<dbReference type="SUPFAM" id="SSF53822">
    <property type="entry name" value="Periplasmic binding protein-like I"/>
    <property type="match status" value="1"/>
</dbReference>
<protein>
    <submittedName>
        <fullName evidence="2">Uncharacterized protein</fullName>
    </submittedName>
</protein>
<reference evidence="3" key="1">
    <citation type="journal article" date="2019" name="Int. J. Syst. Evol. Microbiol.">
        <title>The Global Catalogue of Microorganisms (GCM) 10K type strain sequencing project: providing services to taxonomists for standard genome sequencing and annotation.</title>
        <authorList>
            <consortium name="The Broad Institute Genomics Platform"/>
            <consortium name="The Broad Institute Genome Sequencing Center for Infectious Disease"/>
            <person name="Wu L."/>
            <person name="Ma J."/>
        </authorList>
    </citation>
    <scope>NUCLEOTIDE SEQUENCE [LARGE SCALE GENOMIC DNA]</scope>
    <source>
        <strain evidence="3">JCM 17939</strain>
    </source>
</reference>
<sequence length="920" mass="102870">MSGRPQDGDVGPDDRPSGVLAGFVRLVDLIETLVRHTGRAPRRIEPLPVTRGEWRMPLLCLVSPLGASSPVEVLTDRFESGTRQVPHTVIPNPADDVRSLLHQAYEGLSARRFGGPPLRFRHYGLIKRIMDVDLSKAEVEKRPRELARRLGRSLWTRPREAGQVATGSLGLVLWISAALVPMMLPLLVTGRMRWFMRQPFLAPRLAGGLFGFFAFAVRLTTPARRSEDGEQIDRLLVHAFLEDLRTAYRHRPWRPSRWRRTTYPVLLLDRIVPGDAAYDLLRLVNTVRNETGESDPLLIISHGGEVPPGGSRPEDEPHRVVRLEDVGDVFRVWHGSVTEMRQARDDTAWYVPIEIPPADLGAIQPRLPRIVPPPVPLRARPAIWIALALVPCLCAGTWYGLDQRQEHQRHERAVAIAAERRRDLIQAHCYPVNTRGRRIAVTLEQRECIGYSDSDGLVFGDNQKTVAIQKTIFEQNRYAEQGWAVRNDRPYATLVYLNTLTRLDPLADDETFVAEREGLEGVATAQYRANLEADNDPASPYVRIIVANAGQEARQADQVVRMLEQLIAGDSTVLAVVAPVDSRRSTQRALRELERIGLPTVTPTTSADGISGGSSLYLQLAAPNIDQARLVHHYVTEVLHRRGLVNYYTFGVAGRSGEQDDLYVQTLRDDLKSLFKGDYADQFWKNGTSVRDICARRFSGVVFFGGRYSEFGPFIQQVYSECSQDLPVIVADDSVGRYMANVPARATAPTNLPVIFAVKGQLASCPMLEKASDSERQYFLTDLRTQRSRCRGDNPQGIGDDPVGGWTGLSYDAVRIVAKAVKDIAGSRPTSTHWDPRQISPQLVYRQVRQSADQTPYPGVTGPIRFDRYGVAEDKRLSLLCAPNVYQVYRKGSDIPREVDRIGVGYRDDPPLRSGACHAN</sequence>
<evidence type="ECO:0000313" key="3">
    <source>
        <dbReference type="Proteomes" id="UP001501442"/>
    </source>
</evidence>
<dbReference type="EMBL" id="BAABHK010000014">
    <property type="protein sequence ID" value="GAA4634750.1"/>
    <property type="molecule type" value="Genomic_DNA"/>
</dbReference>
<name>A0ABP8UKX9_9ACTN</name>
<keyword evidence="1" id="KW-1133">Transmembrane helix</keyword>
<dbReference type="Gene3D" id="3.40.50.2300">
    <property type="match status" value="2"/>
</dbReference>
<gene>
    <name evidence="2" type="ORF">GCM10023196_077490</name>
</gene>
<feature type="transmembrane region" description="Helical" evidence="1">
    <location>
        <begin position="164"/>
        <end position="188"/>
    </location>
</feature>
<keyword evidence="3" id="KW-1185">Reference proteome</keyword>
<feature type="transmembrane region" description="Helical" evidence="1">
    <location>
        <begin position="200"/>
        <end position="217"/>
    </location>
</feature>
<comment type="caution">
    <text evidence="2">The sequence shown here is derived from an EMBL/GenBank/DDBJ whole genome shotgun (WGS) entry which is preliminary data.</text>
</comment>
<organism evidence="2 3">
    <name type="scientific">Actinoallomurus vinaceus</name>
    <dbReference type="NCBI Taxonomy" id="1080074"/>
    <lineage>
        <taxon>Bacteria</taxon>
        <taxon>Bacillati</taxon>
        <taxon>Actinomycetota</taxon>
        <taxon>Actinomycetes</taxon>
        <taxon>Streptosporangiales</taxon>
        <taxon>Thermomonosporaceae</taxon>
        <taxon>Actinoallomurus</taxon>
    </lineage>
</organism>
<keyword evidence="1" id="KW-0472">Membrane</keyword>
<dbReference type="Proteomes" id="UP001501442">
    <property type="component" value="Unassembled WGS sequence"/>
</dbReference>
<proteinExistence type="predicted"/>
<evidence type="ECO:0000313" key="2">
    <source>
        <dbReference type="EMBL" id="GAA4634750.1"/>
    </source>
</evidence>
<evidence type="ECO:0000256" key="1">
    <source>
        <dbReference type="SAM" id="Phobius"/>
    </source>
</evidence>
<dbReference type="InterPro" id="IPR028082">
    <property type="entry name" value="Peripla_BP_I"/>
</dbReference>
<keyword evidence="1" id="KW-0812">Transmembrane</keyword>